<evidence type="ECO:0000313" key="1">
    <source>
        <dbReference type="EMBL" id="PSB54208.1"/>
    </source>
</evidence>
<organism evidence="1 2">
    <name type="scientific">Chamaesiphon polymorphus CCALA 037</name>
    <dbReference type="NCBI Taxonomy" id="2107692"/>
    <lineage>
        <taxon>Bacteria</taxon>
        <taxon>Bacillati</taxon>
        <taxon>Cyanobacteriota</taxon>
        <taxon>Cyanophyceae</taxon>
        <taxon>Gomontiellales</taxon>
        <taxon>Chamaesiphonaceae</taxon>
        <taxon>Chamaesiphon</taxon>
    </lineage>
</organism>
<accession>A0A2T1GAC9</accession>
<comment type="caution">
    <text evidence="1">The sequence shown here is derived from an EMBL/GenBank/DDBJ whole genome shotgun (WGS) entry which is preliminary data.</text>
</comment>
<dbReference type="Gene3D" id="3.40.50.150">
    <property type="entry name" value="Vaccinia Virus protein VP39"/>
    <property type="match status" value="1"/>
</dbReference>
<name>A0A2T1GAC9_9CYAN</name>
<dbReference type="SUPFAM" id="SSF53335">
    <property type="entry name" value="S-adenosyl-L-methionine-dependent methyltransferases"/>
    <property type="match status" value="1"/>
</dbReference>
<dbReference type="EMBL" id="PVWO01000278">
    <property type="protein sequence ID" value="PSB54208.1"/>
    <property type="molecule type" value="Genomic_DNA"/>
</dbReference>
<proteinExistence type="predicted"/>
<dbReference type="RefSeq" id="WP_106308263.1">
    <property type="nucleotide sequence ID" value="NZ_PVWO01000278.1"/>
</dbReference>
<keyword evidence="2" id="KW-1185">Reference proteome</keyword>
<sequence length="196" mass="22809">MQPTKSQSLTTDFFEDLYRENPDPWQFATSEYEAQKYATTLNALPRDRYESAFEIGGSIGIFTERLANRCDSLLSVDVSSIAQEQAKQRCQHLNHIDFQIMSVPDEFPDDYFDLIVLSEVGYYWCWDDFYKAQNLLVDRLNPQGHLAIVHWIVDARVLPLTGDEVHDSFLQLVPDQLTHLHSLTTDKYRLDLFEKP</sequence>
<dbReference type="Pfam" id="PF05401">
    <property type="entry name" value="NodS"/>
    <property type="match status" value="1"/>
</dbReference>
<evidence type="ECO:0000313" key="2">
    <source>
        <dbReference type="Proteomes" id="UP000238937"/>
    </source>
</evidence>
<dbReference type="Proteomes" id="UP000238937">
    <property type="component" value="Unassembled WGS sequence"/>
</dbReference>
<dbReference type="InterPro" id="IPR029063">
    <property type="entry name" value="SAM-dependent_MTases_sf"/>
</dbReference>
<dbReference type="GO" id="GO:0008757">
    <property type="term" value="F:S-adenosylmethionine-dependent methyltransferase activity"/>
    <property type="evidence" value="ECO:0007669"/>
    <property type="project" value="InterPro"/>
</dbReference>
<keyword evidence="1" id="KW-0489">Methyltransferase</keyword>
<dbReference type="InterPro" id="IPR008715">
    <property type="entry name" value="SAM-MeTfrase_NodS-like"/>
</dbReference>
<gene>
    <name evidence="1" type="ORF">C7B77_18840</name>
</gene>
<dbReference type="GO" id="GO:0009312">
    <property type="term" value="P:oligosaccharide biosynthetic process"/>
    <property type="evidence" value="ECO:0007669"/>
    <property type="project" value="InterPro"/>
</dbReference>
<dbReference type="GO" id="GO:0032259">
    <property type="term" value="P:methylation"/>
    <property type="evidence" value="ECO:0007669"/>
    <property type="project" value="UniProtKB-KW"/>
</dbReference>
<dbReference type="CDD" id="cd02440">
    <property type="entry name" value="AdoMet_MTases"/>
    <property type="match status" value="1"/>
</dbReference>
<dbReference type="AlphaFoldDB" id="A0A2T1GAC9"/>
<protein>
    <submittedName>
        <fullName evidence="1">Methyltransferase</fullName>
    </submittedName>
</protein>
<reference evidence="1 2" key="1">
    <citation type="submission" date="2018-03" db="EMBL/GenBank/DDBJ databases">
        <title>The ancient ancestry and fast evolution of plastids.</title>
        <authorList>
            <person name="Moore K.R."/>
            <person name="Magnabosco C."/>
            <person name="Momper L."/>
            <person name="Gold D.A."/>
            <person name="Bosak T."/>
            <person name="Fournier G.P."/>
        </authorList>
    </citation>
    <scope>NUCLEOTIDE SEQUENCE [LARGE SCALE GENOMIC DNA]</scope>
    <source>
        <strain evidence="1 2">CCALA 037</strain>
    </source>
</reference>
<dbReference type="OrthoDB" id="9792518at2"/>
<keyword evidence="1" id="KW-0808">Transferase</keyword>